<evidence type="ECO:0000259" key="7">
    <source>
        <dbReference type="Pfam" id="PF00460"/>
    </source>
</evidence>
<comment type="subcellular location">
    <subcellularLocation>
        <location evidence="1">Bacterial flagellum</location>
    </subcellularLocation>
    <subcellularLocation>
        <location evidence="2">Secreted</location>
    </subcellularLocation>
</comment>
<dbReference type="RefSeq" id="WP_147712442.1">
    <property type="nucleotide sequence ID" value="NZ_VKAD01000001.1"/>
</dbReference>
<keyword evidence="5" id="KW-0964">Secreted</keyword>
<dbReference type="PROSITE" id="PS00588">
    <property type="entry name" value="FLAGELLA_BB_ROD"/>
    <property type="match status" value="1"/>
</dbReference>
<dbReference type="NCBIfam" id="TIGR02492">
    <property type="entry name" value="flgK_ends"/>
    <property type="match status" value="1"/>
</dbReference>
<keyword evidence="11" id="KW-0282">Flagellum</keyword>
<dbReference type="InterPro" id="IPR019776">
    <property type="entry name" value="Flagellar_basal_body_rod_CS"/>
</dbReference>
<evidence type="ECO:0000256" key="2">
    <source>
        <dbReference type="ARBA" id="ARBA00004613"/>
    </source>
</evidence>
<reference evidence="11 12" key="1">
    <citation type="submission" date="2019-07" db="EMBL/GenBank/DDBJ databases">
        <title>Reinekea sp. strain SSH23 genome sequencing and assembly.</title>
        <authorList>
            <person name="Kim I."/>
        </authorList>
    </citation>
    <scope>NUCLEOTIDE SEQUENCE [LARGE SCALE GENOMIC DNA]</scope>
    <source>
        <strain evidence="11 12">SSH23</strain>
    </source>
</reference>
<dbReference type="GO" id="GO:0005576">
    <property type="term" value="C:extracellular region"/>
    <property type="evidence" value="ECO:0007669"/>
    <property type="project" value="UniProtKB-SubCell"/>
</dbReference>
<name>A0A5C8Z5K0_9GAMM</name>
<evidence type="ECO:0000256" key="6">
    <source>
        <dbReference type="ARBA" id="ARBA00023143"/>
    </source>
</evidence>
<dbReference type="Pfam" id="PF22638">
    <property type="entry name" value="FlgK_D1"/>
    <property type="match status" value="1"/>
</dbReference>
<keyword evidence="6" id="KW-0975">Bacterial flagellum</keyword>
<comment type="caution">
    <text evidence="11">The sequence shown here is derived from an EMBL/GenBank/DDBJ whole genome shotgun (WGS) entry which is preliminary data.</text>
</comment>
<proteinExistence type="inferred from homology"/>
<feature type="domain" description="Flagellar basal-body/hook protein C-terminal" evidence="8">
    <location>
        <begin position="968"/>
        <end position="1003"/>
    </location>
</feature>
<sequence>MSLINTAISGLNVAQTALEVTGNNISNAETEGYSRQVVEVSSSISLYTGSGYIGTGADVVDITRITDEFLTVQLRSDTSDFFDLETYRELIEQVDTLISTDSTGLQSSMDQFFAALQTAAENPAYIPSREVLIGEAESLSAQFNMVADYLNDIETTLDSQIAASAKEVNSLAETIALLNQQIMSSAGSATGLDANDLLDARDQAVLELSSYIDVDVDEVDGGYNISIGSGQALVLGVTSYSIEATASESDPTQMGITYVGATSRVDITDDISGGSIAGMIDFREQSLDSTYNSIGQLALTISEAINSTHTYGLDLNGEWGGEFFSEINSDDLVSNRVTSFYTNTSANDNYFSVYIEDTSALTGSDYTLSVPGPGTTRYQITDGDGNVVLEGGLQNDFPQEIEFDGLRLVIEDGSFAEGDGFTINPYSGAAENMTTVISDPEAVALAYPIRAITNLSNNGSGEIDQGTMLSIDTETFSVDGELSPPLVIVFHDEYTYSVYDNTDEGNPVSLEPPLEYLSYVPGTTNTIFTDDPGETQVSSWRARLPFDATTVDQGDTEDLYNGINPERFEFYYTDSETGEVTLMDDLSTESGASAAEIANELSFIDGVEARAYTEVQMTNFTNNGTTYVPDNEFEVWINGFNITSEVTASSQTTYMDGYPEEVPDEMTPDFLADRINSHYELVDSGIVAYSDGTTLTIVDSSGEDIVIEMTGDKPDEVLVDGVPDVIDPGDSFQLSTGQTWSIDPIVGNTDGSLNNNTGYDFTEEGPYEYELYLPDGRTGYITLDQNYSDAETMIADIEDKITDLLDDTSVAEVSIDASGNLSYKTLMTISGTGDPTQVEAVSIGGQVDITMADGISLETDPDIGGIFNGIPDAQSTYFGFQFEISGNPEAGDEFSIEWNEDGVSDNRNALDLVNLETAEIVYGTTTMGELYSLTVERVGAQTSSVQVLASASEVILETTAAEVQSIQGVNLDEEAALLIEYQALYSANAKVISVAQELFDTLLATF</sequence>
<dbReference type="AlphaFoldDB" id="A0A5C8Z5K0"/>
<dbReference type="PRINTS" id="PR01005">
    <property type="entry name" value="FLGHOOKAP1"/>
</dbReference>
<dbReference type="InterPro" id="IPR053927">
    <property type="entry name" value="FlgK_helical"/>
</dbReference>
<dbReference type="InterPro" id="IPR002371">
    <property type="entry name" value="FlgK"/>
</dbReference>
<keyword evidence="11" id="KW-0969">Cilium</keyword>
<keyword evidence="11" id="KW-0966">Cell projection</keyword>
<evidence type="ECO:0000256" key="5">
    <source>
        <dbReference type="ARBA" id="ARBA00022525"/>
    </source>
</evidence>
<evidence type="ECO:0000313" key="11">
    <source>
        <dbReference type="EMBL" id="TXR53242.1"/>
    </source>
</evidence>
<dbReference type="Pfam" id="PF21158">
    <property type="entry name" value="flgK_1st_1"/>
    <property type="match status" value="1"/>
</dbReference>
<gene>
    <name evidence="11" type="primary">flgK</name>
    <name evidence="11" type="ORF">FME95_01320</name>
</gene>
<dbReference type="PANTHER" id="PTHR30033:SF1">
    <property type="entry name" value="FLAGELLAR HOOK-ASSOCIATED PROTEIN 1"/>
    <property type="match status" value="1"/>
</dbReference>
<evidence type="ECO:0000313" key="12">
    <source>
        <dbReference type="Proteomes" id="UP000321764"/>
    </source>
</evidence>
<feature type="domain" description="Flagellar hook-associated protein 1 D2-like" evidence="9">
    <location>
        <begin position="345"/>
        <end position="425"/>
    </location>
</feature>
<dbReference type="Proteomes" id="UP000321764">
    <property type="component" value="Unassembled WGS sequence"/>
</dbReference>
<dbReference type="PANTHER" id="PTHR30033">
    <property type="entry name" value="FLAGELLAR HOOK-ASSOCIATED PROTEIN 1"/>
    <property type="match status" value="1"/>
</dbReference>
<evidence type="ECO:0000259" key="8">
    <source>
        <dbReference type="Pfam" id="PF06429"/>
    </source>
</evidence>
<dbReference type="InterPro" id="IPR010930">
    <property type="entry name" value="Flg_bb/hook_C_dom"/>
</dbReference>
<dbReference type="GO" id="GO:0005198">
    <property type="term" value="F:structural molecule activity"/>
    <property type="evidence" value="ECO:0007669"/>
    <property type="project" value="InterPro"/>
</dbReference>
<evidence type="ECO:0000256" key="1">
    <source>
        <dbReference type="ARBA" id="ARBA00004365"/>
    </source>
</evidence>
<dbReference type="OrthoDB" id="9802553at2"/>
<evidence type="ECO:0000259" key="10">
    <source>
        <dbReference type="Pfam" id="PF22638"/>
    </source>
</evidence>
<dbReference type="EMBL" id="VKAD01000001">
    <property type="protein sequence ID" value="TXR53242.1"/>
    <property type="molecule type" value="Genomic_DNA"/>
</dbReference>
<evidence type="ECO:0000259" key="9">
    <source>
        <dbReference type="Pfam" id="PF21158"/>
    </source>
</evidence>
<dbReference type="GO" id="GO:0044780">
    <property type="term" value="P:bacterial-type flagellum assembly"/>
    <property type="evidence" value="ECO:0007669"/>
    <property type="project" value="InterPro"/>
</dbReference>
<organism evidence="11 12">
    <name type="scientific">Reinekea thalattae</name>
    <dbReference type="NCBI Taxonomy" id="2593301"/>
    <lineage>
        <taxon>Bacteria</taxon>
        <taxon>Pseudomonadati</taxon>
        <taxon>Pseudomonadota</taxon>
        <taxon>Gammaproteobacteria</taxon>
        <taxon>Oceanospirillales</taxon>
        <taxon>Saccharospirillaceae</taxon>
        <taxon>Reinekea</taxon>
    </lineage>
</organism>
<evidence type="ECO:0000256" key="3">
    <source>
        <dbReference type="ARBA" id="ARBA00009677"/>
    </source>
</evidence>
<dbReference type="SUPFAM" id="SSF64518">
    <property type="entry name" value="Phase 1 flagellin"/>
    <property type="match status" value="2"/>
</dbReference>
<dbReference type="GO" id="GO:0009424">
    <property type="term" value="C:bacterial-type flagellum hook"/>
    <property type="evidence" value="ECO:0007669"/>
    <property type="project" value="InterPro"/>
</dbReference>
<dbReference type="InterPro" id="IPR049119">
    <property type="entry name" value="FlgK_D2-like"/>
</dbReference>
<keyword evidence="12" id="KW-1185">Reference proteome</keyword>
<dbReference type="Pfam" id="PF06429">
    <property type="entry name" value="Flg_bbr_C"/>
    <property type="match status" value="1"/>
</dbReference>
<dbReference type="Pfam" id="PF00460">
    <property type="entry name" value="Flg_bb_rod"/>
    <property type="match status" value="1"/>
</dbReference>
<feature type="domain" description="Flagellar hook-associated protein FlgK helical" evidence="10">
    <location>
        <begin position="92"/>
        <end position="324"/>
    </location>
</feature>
<comment type="similarity">
    <text evidence="3">Belongs to the flagella basal body rod proteins family.</text>
</comment>
<protein>
    <recommendedName>
        <fullName evidence="4">Flagellar hook-associated protein 1</fullName>
    </recommendedName>
</protein>
<dbReference type="InterPro" id="IPR001444">
    <property type="entry name" value="Flag_bb_rod_N"/>
</dbReference>
<accession>A0A5C8Z5K0</accession>
<evidence type="ECO:0000256" key="4">
    <source>
        <dbReference type="ARBA" id="ARBA00016244"/>
    </source>
</evidence>
<feature type="domain" description="Flagellar basal body rod protein N-terminal" evidence="7">
    <location>
        <begin position="4"/>
        <end position="33"/>
    </location>
</feature>